<evidence type="ECO:0000256" key="11">
    <source>
        <dbReference type="SAM" id="MobiDB-lite"/>
    </source>
</evidence>
<keyword evidence="6 10" id="KW-0269">Exonuclease</keyword>
<dbReference type="GO" id="GO:0008854">
    <property type="term" value="F:exodeoxyribonuclease V activity"/>
    <property type="evidence" value="ECO:0007669"/>
    <property type="project" value="InterPro"/>
</dbReference>
<dbReference type="PANTHER" id="PTHR30591:SF1">
    <property type="entry name" value="RECBCD ENZYME SUBUNIT RECC"/>
    <property type="match status" value="1"/>
</dbReference>
<keyword evidence="5 10" id="KW-0347">Helicase</keyword>
<dbReference type="AlphaFoldDB" id="A0A840LJ88"/>
<evidence type="ECO:0000256" key="5">
    <source>
        <dbReference type="ARBA" id="ARBA00022806"/>
    </source>
</evidence>
<sequence length="1181" mass="131337">MTERPPADLPNLTPITPGLLVLHGNRAELLGEAVFEWLRRQPLGPLEEEIFLVQSNGVAEWLKMLLASQTGICAATRVELPGRFLWRAYRQLLGRSAVPAESMLDKLPMTWRLMQLLPQLQAQPGYEPLAGFLRLGGMERRLQLAQRLADLFDQYQVYRSDWLDAWGQGHDVLIQQSGQDLHNSPSLPADQRWQPLLWRALQAPLTATERAASRPQLHQRFVAALQAGRAPVTPMARRVVLFGMTHVPMQTLQALAALSERCQVLLAIPNPCRYHWADIIEGRELLRQSRRRQPLRKGLDLAELGLEAMHQHAHPLLASWGRQGRDFVRQLDAFDDALQAQARFAQAKIDLFDEGEGAHWLGQVQARIRDLVPLAEHEPVALDADDRSIVFHIAHGAQRELEVLQDQLLKRLAEGGLQPRDIVVMVPDIDAFAPAIRSVFGQYGRGDSRFIPFDIADLKERGHNPLMIALEWLLRLPQQRCRLSEVRDLLDVPGLAARFGLVAADLPRLSQWMEGAGIRWGLNEAQRSELGLAACGEQNSWVFGLRRILLGYAVGDTTAQAEAFQGIAAYPEVGGLDAALAGCLADLLGALQAWRELAATPVAPLVWAERGRWLMEAFFLAQDEQERQTLSALQTAMTQWLNACDTAEFAQDIELPLAREAWLTGMDLPTLNRRFKAGGLTFCTLMPMRAVPFELVCLLGMNDGDYPRRSRRSDFDLMGLPGQQRPGDRSGRDDDRQLILEALLSARQQLYISWSGRSVRDNSEQPPSVLVSQLRDYLASGWGAAEVAARTVHHPLQPFSRSYFEIKPGAAQAQDLFTYAREWRQAHAQTNGVMEADSLAGQVALGSRELPLNLAALTAFLKNPVKSFFQQRLDVRFRDQEEALEDDEAFGLGGLDEWALLSELSHEVLMSLEALGEAADDVDEALLGDLIQEQTRRVQAAGRLPLGELGRRAERQLGQTLLPMLKAWVELQSLFPVKAAMARLQFEATAEDGATVHLDDWLDGLQAAPAAEQLVWLTLSPSRLCADEKNRTPRADHLLAPWLRSLVASACGEPALGVLVGRDAQIQVNPLPQDEAIECLNALLQSWRQGMDEPLPFAAKTALAWVADQRDVAQVYEGGGFGGLSGEGEEACLARSFPDFAALSADGRFEQFAKLLFEPMLQWMHRSVSLSLHGSDEISDD</sequence>
<evidence type="ECO:0000256" key="4">
    <source>
        <dbReference type="ARBA" id="ARBA00022801"/>
    </source>
</evidence>
<keyword evidence="2 10" id="KW-0547">Nucleotide-binding</keyword>
<dbReference type="SUPFAM" id="SSF52540">
    <property type="entry name" value="P-loop containing nucleoside triphosphate hydrolases"/>
    <property type="match status" value="2"/>
</dbReference>
<evidence type="ECO:0000256" key="7">
    <source>
        <dbReference type="ARBA" id="ARBA00022840"/>
    </source>
</evidence>
<dbReference type="GO" id="GO:0000724">
    <property type="term" value="P:double-strand break repair via homologous recombination"/>
    <property type="evidence" value="ECO:0007669"/>
    <property type="project" value="UniProtKB-UniRule"/>
</dbReference>
<dbReference type="Pfam" id="PF17946">
    <property type="entry name" value="RecC_C"/>
    <property type="match status" value="1"/>
</dbReference>
<dbReference type="Gene3D" id="3.40.50.10930">
    <property type="match status" value="1"/>
</dbReference>
<evidence type="ECO:0000256" key="10">
    <source>
        <dbReference type="HAMAP-Rule" id="MF_01486"/>
    </source>
</evidence>
<evidence type="ECO:0000256" key="3">
    <source>
        <dbReference type="ARBA" id="ARBA00022763"/>
    </source>
</evidence>
<dbReference type="Proteomes" id="UP000562027">
    <property type="component" value="Unassembled WGS sequence"/>
</dbReference>
<evidence type="ECO:0000313" key="13">
    <source>
        <dbReference type="EMBL" id="MBB4845337.1"/>
    </source>
</evidence>
<evidence type="ECO:0000256" key="8">
    <source>
        <dbReference type="ARBA" id="ARBA00023125"/>
    </source>
</evidence>
<evidence type="ECO:0000256" key="9">
    <source>
        <dbReference type="ARBA" id="ARBA00023204"/>
    </source>
</evidence>
<feature type="domain" description="RecC C-terminal" evidence="12">
    <location>
        <begin position="851"/>
        <end position="1108"/>
    </location>
</feature>
<reference evidence="13 14" key="1">
    <citation type="submission" date="2020-08" db="EMBL/GenBank/DDBJ databases">
        <title>Functional genomics of gut bacteria from endangered species of beetles.</title>
        <authorList>
            <person name="Carlos-Shanley C."/>
        </authorList>
    </citation>
    <scope>NUCLEOTIDE SEQUENCE [LARGE SCALE GENOMIC DNA]</scope>
    <source>
        <strain evidence="13 14">S00239</strain>
    </source>
</reference>
<keyword evidence="7 10" id="KW-0067">ATP-binding</keyword>
<comment type="miscellaneous">
    <text evidence="10">In the RecBCD complex, RecB has a slow 3'-5' helicase, an exonuclease activity and loads RecA onto ssDNA, RecD has a fast 5'-3' helicase activity, while RecC stimulates the ATPase and processivity of the RecB helicase and contributes to recognition of the Chi site.</text>
</comment>
<evidence type="ECO:0000256" key="2">
    <source>
        <dbReference type="ARBA" id="ARBA00022741"/>
    </source>
</evidence>
<dbReference type="Gene3D" id="3.40.50.300">
    <property type="entry name" value="P-loop containing nucleotide triphosphate hydrolases"/>
    <property type="match status" value="1"/>
</dbReference>
<dbReference type="GO" id="GO:0005524">
    <property type="term" value="F:ATP binding"/>
    <property type="evidence" value="ECO:0007669"/>
    <property type="project" value="UniProtKB-UniRule"/>
</dbReference>
<dbReference type="EMBL" id="JACHLP010000008">
    <property type="protein sequence ID" value="MBB4845337.1"/>
    <property type="molecule type" value="Genomic_DNA"/>
</dbReference>
<dbReference type="RefSeq" id="WP_184303185.1">
    <property type="nucleotide sequence ID" value="NZ_JACHLP010000008.1"/>
</dbReference>
<organism evidence="13 14">
    <name type="scientific">Roseateles oligotrophus</name>
    <dbReference type="NCBI Taxonomy" id="1769250"/>
    <lineage>
        <taxon>Bacteria</taxon>
        <taxon>Pseudomonadati</taxon>
        <taxon>Pseudomonadota</taxon>
        <taxon>Betaproteobacteria</taxon>
        <taxon>Burkholderiales</taxon>
        <taxon>Sphaerotilaceae</taxon>
        <taxon>Roseateles</taxon>
    </lineage>
</organism>
<evidence type="ECO:0000256" key="6">
    <source>
        <dbReference type="ARBA" id="ARBA00022839"/>
    </source>
</evidence>
<dbReference type="PANTHER" id="PTHR30591">
    <property type="entry name" value="RECBCD ENZYME SUBUNIT RECC"/>
    <property type="match status" value="1"/>
</dbReference>
<dbReference type="Gene3D" id="1.10.10.160">
    <property type="match status" value="1"/>
</dbReference>
<feature type="region of interest" description="Disordered" evidence="11">
    <location>
        <begin position="712"/>
        <end position="733"/>
    </location>
</feature>
<comment type="function">
    <text evidence="10">A helicase/nuclease that prepares dsDNA breaks (DSB) for recombinational DNA repair. Binds to DSBs and unwinds DNA via a highly rapid and processive ATP-dependent bidirectional helicase activity. Unwinds dsDNA until it encounters a Chi (crossover hotspot instigator) sequence from the 3' direction. Cuts ssDNA a few nucleotides 3' to the Chi site. The properties and activities of the enzyme are changed at Chi. The Chi-altered holoenzyme produces a long 3'-ssDNA overhang and facilitates RecA-binding to the ssDNA for homologous DNA recombination and repair. Holoenzyme degrades any linearized DNA that is unable to undergo homologous recombination. In the holoenzyme this subunit recognizes the wild-type Chi sequence, and when added to isolated RecB increases its ATP-dependent helicase processivity.</text>
</comment>
<evidence type="ECO:0000259" key="12">
    <source>
        <dbReference type="Pfam" id="PF17946"/>
    </source>
</evidence>
<dbReference type="InterPro" id="IPR011335">
    <property type="entry name" value="Restrct_endonuc-II-like"/>
</dbReference>
<dbReference type="Pfam" id="PF04257">
    <property type="entry name" value="Exonuc_V_gamma"/>
    <property type="match status" value="1"/>
</dbReference>
<dbReference type="Gene3D" id="1.10.486.10">
    <property type="entry name" value="PCRA, domain 4"/>
    <property type="match status" value="1"/>
</dbReference>
<comment type="similarity">
    <text evidence="10">Belongs to the RecC family.</text>
</comment>
<keyword evidence="14" id="KW-1185">Reference proteome</keyword>
<gene>
    <name evidence="10" type="primary">recC</name>
    <name evidence="13" type="ORF">HNP55_003884</name>
</gene>
<dbReference type="InterPro" id="IPR013986">
    <property type="entry name" value="DExx_box_DNA_helicase_dom_sf"/>
</dbReference>
<accession>A0A840LJ88</accession>
<keyword evidence="3 10" id="KW-0227">DNA damage</keyword>
<dbReference type="GO" id="GO:0009338">
    <property type="term" value="C:exodeoxyribonuclease V complex"/>
    <property type="evidence" value="ECO:0007669"/>
    <property type="project" value="InterPro"/>
</dbReference>
<proteinExistence type="inferred from homology"/>
<protein>
    <recommendedName>
        <fullName evidence="10">RecBCD enzyme subunit RecC</fullName>
    </recommendedName>
    <alternativeName>
        <fullName evidence="10">Exonuclease V subunit RecC</fullName>
        <shortName evidence="10">ExoV subunit RecC</shortName>
    </alternativeName>
    <alternativeName>
        <fullName evidence="10">Helicase/nuclease RecBCD subunit RecC</fullName>
    </alternativeName>
</protein>
<dbReference type="InterPro" id="IPR041500">
    <property type="entry name" value="RecC_C"/>
</dbReference>
<comment type="caution">
    <text evidence="13">The sequence shown here is derived from an EMBL/GenBank/DDBJ whole genome shotgun (WGS) entry which is preliminary data.</text>
</comment>
<dbReference type="NCBIfam" id="TIGR01450">
    <property type="entry name" value="recC"/>
    <property type="match status" value="1"/>
</dbReference>
<keyword evidence="9 10" id="KW-0234">DNA repair</keyword>
<keyword evidence="8 10" id="KW-0238">DNA-binding</keyword>
<dbReference type="GO" id="GO:0003677">
    <property type="term" value="F:DNA binding"/>
    <property type="evidence" value="ECO:0007669"/>
    <property type="project" value="UniProtKB-UniRule"/>
</dbReference>
<keyword evidence="1 10" id="KW-0540">Nuclease</keyword>
<name>A0A840LJ88_9BURK</name>
<dbReference type="SUPFAM" id="SSF52980">
    <property type="entry name" value="Restriction endonuclease-like"/>
    <property type="match status" value="1"/>
</dbReference>
<comment type="subunit">
    <text evidence="10">Heterotrimer of RecB, RecC and RecD. All subunits contribute to DNA-binding.</text>
</comment>
<dbReference type="InterPro" id="IPR027417">
    <property type="entry name" value="P-loop_NTPase"/>
</dbReference>
<evidence type="ECO:0000256" key="1">
    <source>
        <dbReference type="ARBA" id="ARBA00022722"/>
    </source>
</evidence>
<evidence type="ECO:0000313" key="14">
    <source>
        <dbReference type="Proteomes" id="UP000562027"/>
    </source>
</evidence>
<dbReference type="Gene3D" id="1.10.10.990">
    <property type="match status" value="1"/>
</dbReference>
<dbReference type="GO" id="GO:0003678">
    <property type="term" value="F:DNA helicase activity"/>
    <property type="evidence" value="ECO:0007669"/>
    <property type="project" value="UniProtKB-UniRule"/>
</dbReference>
<keyword evidence="4 10" id="KW-0378">Hydrolase</keyword>
<dbReference type="PIRSF" id="PIRSF000980">
    <property type="entry name" value="RecC"/>
    <property type="match status" value="1"/>
</dbReference>
<dbReference type="HAMAP" id="MF_01486">
    <property type="entry name" value="RecC"/>
    <property type="match status" value="1"/>
</dbReference>
<dbReference type="InterPro" id="IPR006697">
    <property type="entry name" value="RecC"/>
</dbReference>